<organism evidence="10 11">
    <name type="scientific">Neolecta irregularis (strain DAH-3)</name>
    <dbReference type="NCBI Taxonomy" id="1198029"/>
    <lineage>
        <taxon>Eukaryota</taxon>
        <taxon>Fungi</taxon>
        <taxon>Dikarya</taxon>
        <taxon>Ascomycota</taxon>
        <taxon>Taphrinomycotina</taxon>
        <taxon>Neolectales</taxon>
        <taxon>Neolectaceae</taxon>
        <taxon>Neolecta</taxon>
    </lineage>
</organism>
<evidence type="ECO:0000256" key="6">
    <source>
        <dbReference type="ARBA" id="ARBA00069612"/>
    </source>
</evidence>
<evidence type="ECO:0000313" key="11">
    <source>
        <dbReference type="Proteomes" id="UP000186594"/>
    </source>
</evidence>
<dbReference type="GO" id="GO:0019005">
    <property type="term" value="C:SCF ubiquitin ligase complex"/>
    <property type="evidence" value="ECO:0007669"/>
    <property type="project" value="UniProtKB-ARBA"/>
</dbReference>
<dbReference type="SUPFAM" id="SSF75632">
    <property type="entry name" value="Cullin homology domain"/>
    <property type="match status" value="1"/>
</dbReference>
<dbReference type="InterPro" id="IPR001373">
    <property type="entry name" value="Cullin_N"/>
</dbReference>
<feature type="domain" description="Cullin family profile" evidence="9">
    <location>
        <begin position="405"/>
        <end position="651"/>
    </location>
</feature>
<proteinExistence type="inferred from homology"/>
<name>A0A1U7LRR9_NEOID</name>
<keyword evidence="5" id="KW-0832">Ubl conjugation</keyword>
<dbReference type="PROSITE" id="PS50069">
    <property type="entry name" value="CULLIN_2"/>
    <property type="match status" value="1"/>
</dbReference>
<dbReference type="InterPro" id="IPR016159">
    <property type="entry name" value="Cullin_repeat-like_dom_sf"/>
</dbReference>
<dbReference type="InterPro" id="IPR036390">
    <property type="entry name" value="WH_DNA-bd_sf"/>
</dbReference>
<dbReference type="AlphaFoldDB" id="A0A1U7LRR9"/>
<dbReference type="FunFam" id="1.20.1310.10:FF:000007">
    <property type="entry name" value="Cullin 1"/>
    <property type="match status" value="1"/>
</dbReference>
<dbReference type="OMA" id="IREWDRY"/>
<evidence type="ECO:0000256" key="2">
    <source>
        <dbReference type="ARBA" id="ARBA00006019"/>
    </source>
</evidence>
<protein>
    <recommendedName>
        <fullName evidence="6">Cullin-1</fullName>
    </recommendedName>
</protein>
<dbReference type="SMART" id="SM00884">
    <property type="entry name" value="Cullin_Nedd8"/>
    <property type="match status" value="1"/>
</dbReference>
<dbReference type="InterPro" id="IPR016158">
    <property type="entry name" value="Cullin_homology"/>
</dbReference>
<dbReference type="Gene3D" id="1.20.1310.10">
    <property type="entry name" value="Cullin Repeats"/>
    <property type="match status" value="4"/>
</dbReference>
<comment type="caution">
    <text evidence="10">The sequence shown here is derived from an EMBL/GenBank/DDBJ whole genome shotgun (WGS) entry which is preliminary data.</text>
</comment>
<keyword evidence="3" id="KW-1017">Isopeptide bond</keyword>
<dbReference type="FunFam" id="1.20.1310.10:FF:000029">
    <property type="entry name" value="Cullin homolog 1"/>
    <property type="match status" value="1"/>
</dbReference>
<dbReference type="FunFam" id="1.20.1310.10:FF:000011">
    <property type="entry name" value="Cullin 1"/>
    <property type="match status" value="1"/>
</dbReference>
<evidence type="ECO:0000256" key="3">
    <source>
        <dbReference type="ARBA" id="ARBA00022499"/>
    </source>
</evidence>
<dbReference type="Pfam" id="PF26557">
    <property type="entry name" value="Cullin_AB"/>
    <property type="match status" value="1"/>
</dbReference>
<dbReference type="FunFam" id="1.20.1310.10:FF:000026">
    <property type="entry name" value="Cullin 1"/>
    <property type="match status" value="1"/>
</dbReference>
<dbReference type="FunFam" id="1.10.10.10:FF:000014">
    <property type="entry name" value="Cullin 1"/>
    <property type="match status" value="1"/>
</dbReference>
<dbReference type="InterPro" id="IPR036317">
    <property type="entry name" value="Cullin_homology_sf"/>
</dbReference>
<dbReference type="InterPro" id="IPR036388">
    <property type="entry name" value="WH-like_DNA-bd_sf"/>
</dbReference>
<evidence type="ECO:0000259" key="9">
    <source>
        <dbReference type="PROSITE" id="PS50069"/>
    </source>
</evidence>
<dbReference type="InterPro" id="IPR045093">
    <property type="entry name" value="Cullin"/>
</dbReference>
<evidence type="ECO:0000256" key="4">
    <source>
        <dbReference type="ARBA" id="ARBA00022786"/>
    </source>
</evidence>
<keyword evidence="4" id="KW-0833">Ubl conjugation pathway</keyword>
<dbReference type="SUPFAM" id="SSF74788">
    <property type="entry name" value="Cullin repeat-like"/>
    <property type="match status" value="1"/>
</dbReference>
<comment type="pathway">
    <text evidence="1">Protein modification; protein ubiquitination.</text>
</comment>
<comment type="similarity">
    <text evidence="2 7 8">Belongs to the cullin family.</text>
</comment>
<dbReference type="OrthoDB" id="27073at2759"/>
<dbReference type="PANTHER" id="PTHR11932">
    <property type="entry name" value="CULLIN"/>
    <property type="match status" value="1"/>
</dbReference>
<dbReference type="InterPro" id="IPR016157">
    <property type="entry name" value="Cullin_CS"/>
</dbReference>
<dbReference type="EMBL" id="LXFE01000434">
    <property type="protein sequence ID" value="OLL25318.1"/>
    <property type="molecule type" value="Genomic_DNA"/>
</dbReference>
<dbReference type="STRING" id="1198029.A0A1U7LRR9"/>
<sequence>MSHLPKADDLEATWAFLEQGISQIMERTDEGLTYPKYMDIYTAVYNFCTHNKSGTSNNIGNVFNNQVRGAYLMGSDLYNNLIKYLTGFLLKRREIAEQHSEESLLNYYTKQWTQYTTAAQYVHHVFKYLNRHWVKREIDEGRKCVYDVYTLGLVRWREDMFNYVQHQVMEAVLKMIEAQRNGEAIEAAFIKKIVDSFVSLGLDENDSTKSTLDVYREFFEKPFLLATQAYYKNESETFLSENSVVDYMKKAEARLSEEEARVQMYLHPSTSTPLLSTCETVLIKNHSEPLHEEFQGLLDNDRQEDLARMHGLLSRVTDGLAPLKVKFEAHVRRSGFSAIEKIASEGEAVDPKVYIDALLAVHTQYNGLVTSAFKGEAEFVKSLDNVNPTPIENIDKIGLPRIRKSKQELLAKYCDSLLKKGSKNADDDDLEGTLTNLVIPPSGVLTHRQMTVFKYVEDKDVFQKFYSRHLAKRLVHSTSASEDAESSMISKLKEACGFEYTNKLQRMFQDIATSKDLNDEFAEKMQQTHDPSELPVDFNIMVLGSGFWPLTAPTTSFNTPTEVIKMYERFQQFYGNKHQGRKLSWLFQHSKAELKASYAKGSKIGYTFQVSTYQMGILLAFNGAISHTIEDLQSLTNLNKDTLDGSLQILLKAKVLLIIPPDGIVGASGTRYDLNMDFKSKKVKVNLNLPIRSEQKQEVEDTHKTIEEDRKLLMQSAIVRIMKARKTLKHVALVQETLSQIKSRFTPKVADIKKCIDILIEKEYIQRVDKDTYEYLA</sequence>
<dbReference type="Pfam" id="PF00888">
    <property type="entry name" value="Cullin"/>
    <property type="match status" value="1"/>
</dbReference>
<evidence type="ECO:0000256" key="5">
    <source>
        <dbReference type="ARBA" id="ARBA00022843"/>
    </source>
</evidence>
<evidence type="ECO:0000256" key="1">
    <source>
        <dbReference type="ARBA" id="ARBA00004906"/>
    </source>
</evidence>
<dbReference type="GO" id="GO:0031146">
    <property type="term" value="P:SCF-dependent proteasomal ubiquitin-dependent protein catabolic process"/>
    <property type="evidence" value="ECO:0007669"/>
    <property type="project" value="UniProtKB-ARBA"/>
</dbReference>
<evidence type="ECO:0000256" key="8">
    <source>
        <dbReference type="RuleBase" id="RU003829"/>
    </source>
</evidence>
<dbReference type="PROSITE" id="PS01256">
    <property type="entry name" value="CULLIN_1"/>
    <property type="match status" value="1"/>
</dbReference>
<keyword evidence="11" id="KW-1185">Reference proteome</keyword>
<reference evidence="10 11" key="1">
    <citation type="submission" date="2016-04" db="EMBL/GenBank/DDBJ databases">
        <title>Evolutionary innovation and constraint leading to complex multicellularity in the Ascomycota.</title>
        <authorList>
            <person name="Cisse O."/>
            <person name="Nguyen A."/>
            <person name="Hewitt D.A."/>
            <person name="Jedd G."/>
            <person name="Stajich J.E."/>
        </authorList>
    </citation>
    <scope>NUCLEOTIDE SEQUENCE [LARGE SCALE GENOMIC DNA]</scope>
    <source>
        <strain evidence="10 11">DAH-3</strain>
    </source>
</reference>
<dbReference type="Pfam" id="PF10557">
    <property type="entry name" value="Cullin_Nedd8"/>
    <property type="match status" value="1"/>
</dbReference>
<dbReference type="InterPro" id="IPR059120">
    <property type="entry name" value="Cullin-like_AB"/>
</dbReference>
<dbReference type="Proteomes" id="UP000186594">
    <property type="component" value="Unassembled WGS sequence"/>
</dbReference>
<dbReference type="Gene3D" id="1.10.10.10">
    <property type="entry name" value="Winged helix-like DNA-binding domain superfamily/Winged helix DNA-binding domain"/>
    <property type="match status" value="2"/>
</dbReference>
<accession>A0A1U7LRR9</accession>
<dbReference type="SMART" id="SM00182">
    <property type="entry name" value="CULLIN"/>
    <property type="match status" value="1"/>
</dbReference>
<evidence type="ECO:0000313" key="10">
    <source>
        <dbReference type="EMBL" id="OLL25318.1"/>
    </source>
</evidence>
<dbReference type="InterPro" id="IPR019559">
    <property type="entry name" value="Cullin_neddylation_domain"/>
</dbReference>
<dbReference type="SUPFAM" id="SSF46785">
    <property type="entry name" value="Winged helix' DNA-binding domain"/>
    <property type="match status" value="1"/>
</dbReference>
<dbReference type="Gene3D" id="4.10.1030.10">
    <property type="entry name" value="Ring Box Chain A, domain 5"/>
    <property type="match status" value="1"/>
</dbReference>
<evidence type="ECO:0000256" key="7">
    <source>
        <dbReference type="PROSITE-ProRule" id="PRU00330"/>
    </source>
</evidence>
<dbReference type="GO" id="GO:0031625">
    <property type="term" value="F:ubiquitin protein ligase binding"/>
    <property type="evidence" value="ECO:0007669"/>
    <property type="project" value="InterPro"/>
</dbReference>
<gene>
    <name evidence="10" type="ORF">NEOLI_002526</name>
</gene>